<dbReference type="InterPro" id="IPR017517">
    <property type="entry name" value="Maleyloyr_isom"/>
</dbReference>
<dbReference type="InterPro" id="IPR017520">
    <property type="entry name" value="CHP03086"/>
</dbReference>
<feature type="domain" description="Mycothiol-dependent maleylpyruvate isomerase metal-binding" evidence="2">
    <location>
        <begin position="16"/>
        <end position="136"/>
    </location>
</feature>
<dbReference type="eggNOG" id="COG1576">
    <property type="taxonomic scope" value="Bacteria"/>
</dbReference>
<name>D7CCF1_STRBB</name>
<dbReference type="KEGG" id="sbh:SBI_03549"/>
<dbReference type="InterPro" id="IPR024344">
    <property type="entry name" value="MDMPI_metal-binding"/>
</dbReference>
<sequence length="202" mass="21514">MDIQELDIQELDRRSLALLGDVVAQVKDDQLRLPTPCPDWTLHGLIRHLVSQNEGFAASARGGGEALSDWRGGDLGADARAAFEASAALVNDAFAQDGVLDRAFALPEVRNGGAFPASLAISFHFVDCVVHAWDVAATIGVPWEPDDELTAAALRVAEQVPDKGRGPGAAFEQRVPPPTDATPHHRLLSLLGRVPSWSGTPC</sequence>
<feature type="region of interest" description="Disordered" evidence="1">
    <location>
        <begin position="161"/>
        <end position="184"/>
    </location>
</feature>
<protein>
    <recommendedName>
        <fullName evidence="2">Mycothiol-dependent maleylpyruvate isomerase metal-binding domain-containing protein</fullName>
    </recommendedName>
</protein>
<organism evidence="3 4">
    <name type="scientific">Streptomyces bingchenggensis (strain BCW-1)</name>
    <dbReference type="NCBI Taxonomy" id="749414"/>
    <lineage>
        <taxon>Bacteria</taxon>
        <taxon>Bacillati</taxon>
        <taxon>Actinomycetota</taxon>
        <taxon>Actinomycetes</taxon>
        <taxon>Kitasatosporales</taxon>
        <taxon>Streptomycetaceae</taxon>
        <taxon>Streptomyces</taxon>
    </lineage>
</organism>
<dbReference type="EMBL" id="CP002047">
    <property type="protein sequence ID" value="ADI06670.1"/>
    <property type="molecule type" value="Genomic_DNA"/>
</dbReference>
<gene>
    <name evidence="3" type="ordered locus">SBI_03549</name>
</gene>
<dbReference type="PATRIC" id="fig|749414.3.peg.3682"/>
<dbReference type="AlphaFoldDB" id="D7CCF1"/>
<dbReference type="STRING" id="749414.SBI_03549"/>
<evidence type="ECO:0000259" key="2">
    <source>
        <dbReference type="Pfam" id="PF11716"/>
    </source>
</evidence>
<evidence type="ECO:0000256" key="1">
    <source>
        <dbReference type="SAM" id="MobiDB-lite"/>
    </source>
</evidence>
<proteinExistence type="predicted"/>
<dbReference type="SUPFAM" id="SSF109854">
    <property type="entry name" value="DinB/YfiT-like putative metalloenzymes"/>
    <property type="match status" value="1"/>
</dbReference>
<dbReference type="HOGENOM" id="CLU_051661_2_1_11"/>
<dbReference type="GO" id="GO:0046872">
    <property type="term" value="F:metal ion binding"/>
    <property type="evidence" value="ECO:0007669"/>
    <property type="project" value="InterPro"/>
</dbReference>
<evidence type="ECO:0000313" key="3">
    <source>
        <dbReference type="EMBL" id="ADI06670.1"/>
    </source>
</evidence>
<accession>D7CCF1</accession>
<dbReference type="Pfam" id="PF11716">
    <property type="entry name" value="MDMPI_N"/>
    <property type="match status" value="1"/>
</dbReference>
<dbReference type="NCBIfam" id="TIGR03086">
    <property type="entry name" value="TIGR03086 family metal-binding protein"/>
    <property type="match status" value="1"/>
</dbReference>
<keyword evidence="4" id="KW-1185">Reference proteome</keyword>
<reference evidence="3 4" key="1">
    <citation type="journal article" date="2010" name="J. Bacteriol.">
        <title>Genome sequence of the milbemycin-producing bacterium Streptomyces bingchenggensis.</title>
        <authorList>
            <person name="Wang X.J."/>
            <person name="Yan Y.J."/>
            <person name="Zhang B."/>
            <person name="An J."/>
            <person name="Wang J.J."/>
            <person name="Tian J."/>
            <person name="Jiang L."/>
            <person name="Chen Y.H."/>
            <person name="Huang S.X."/>
            <person name="Yin M."/>
            <person name="Zhang J."/>
            <person name="Gao A.L."/>
            <person name="Liu C.X."/>
            <person name="Zhu Z.X."/>
            <person name="Xiang W.S."/>
        </authorList>
    </citation>
    <scope>NUCLEOTIDE SEQUENCE [LARGE SCALE GENOMIC DNA]</scope>
    <source>
        <strain evidence="3 4">BCW-1</strain>
    </source>
</reference>
<dbReference type="Gene3D" id="1.20.120.450">
    <property type="entry name" value="dinb family like domain"/>
    <property type="match status" value="1"/>
</dbReference>
<dbReference type="RefSeq" id="WP_014176144.1">
    <property type="nucleotide sequence ID" value="NC_016582.1"/>
</dbReference>
<evidence type="ECO:0000313" key="4">
    <source>
        <dbReference type="Proteomes" id="UP000000377"/>
    </source>
</evidence>
<dbReference type="InterPro" id="IPR034660">
    <property type="entry name" value="DinB/YfiT-like"/>
</dbReference>
<dbReference type="Proteomes" id="UP000000377">
    <property type="component" value="Chromosome"/>
</dbReference>
<dbReference type="NCBIfam" id="TIGR03083">
    <property type="entry name" value="maleylpyruvate isomerase family mycothiol-dependent enzyme"/>
    <property type="match status" value="1"/>
</dbReference>